<sequence>MEVGTMENAIQHNAGECCLVCEETSLVGIHICGRLICHDCERKVVETDTSHENYQYYLEKLRKLRLSRLA</sequence>
<evidence type="ECO:0000313" key="1">
    <source>
        <dbReference type="EMBL" id="TKD66904.1"/>
    </source>
</evidence>
<dbReference type="Pfam" id="PF10764">
    <property type="entry name" value="Gin"/>
    <property type="match status" value="1"/>
</dbReference>
<dbReference type="InterPro" id="IPR019700">
    <property type="entry name" value="Sigma-G_inhibitor_Gin"/>
</dbReference>
<accession>A0A4U1M9N0</accession>
<evidence type="ECO:0008006" key="3">
    <source>
        <dbReference type="Google" id="ProtNLM"/>
    </source>
</evidence>
<evidence type="ECO:0000313" key="2">
    <source>
        <dbReference type="Proteomes" id="UP000310541"/>
    </source>
</evidence>
<gene>
    <name evidence="1" type="ORF">FBF83_19675</name>
</gene>
<name>A0A4U1M9N0_9BACL</name>
<organism evidence="1 2">
    <name type="scientific">Guptibacillus hwajinpoensis</name>
    <dbReference type="NCBI Taxonomy" id="208199"/>
    <lineage>
        <taxon>Bacteria</taxon>
        <taxon>Bacillati</taxon>
        <taxon>Bacillota</taxon>
        <taxon>Bacilli</taxon>
        <taxon>Bacillales</taxon>
        <taxon>Guptibacillaceae</taxon>
        <taxon>Guptibacillus</taxon>
    </lineage>
</organism>
<dbReference type="OrthoDB" id="2886653at2"/>
<dbReference type="Proteomes" id="UP000310541">
    <property type="component" value="Unassembled WGS sequence"/>
</dbReference>
<reference evidence="1 2" key="1">
    <citation type="submission" date="2019-04" db="EMBL/GenBank/DDBJ databases">
        <title>Genome sequence of Bacillus hwajinpoensis strain Y2.</title>
        <authorList>
            <person name="Fair J.L."/>
            <person name="Maclea K.S."/>
        </authorList>
    </citation>
    <scope>NUCLEOTIDE SEQUENCE [LARGE SCALE GENOMIC DNA]</scope>
    <source>
        <strain evidence="1 2">Y2</strain>
    </source>
</reference>
<dbReference type="AlphaFoldDB" id="A0A4U1M9N0"/>
<dbReference type="EMBL" id="SWFM01000011">
    <property type="protein sequence ID" value="TKD66904.1"/>
    <property type="molecule type" value="Genomic_DNA"/>
</dbReference>
<protein>
    <recommendedName>
        <fullName evidence="3">Sigma factor G inhibitor Gin</fullName>
    </recommendedName>
</protein>
<comment type="caution">
    <text evidence="1">The sequence shown here is derived from an EMBL/GenBank/DDBJ whole genome shotgun (WGS) entry which is preliminary data.</text>
</comment>
<proteinExistence type="predicted"/>